<dbReference type="InterPro" id="IPR036388">
    <property type="entry name" value="WH-like_DNA-bd_sf"/>
</dbReference>
<protein>
    <recommendedName>
        <fullName evidence="3">Winged helix-turn-helix domain-containing protein</fullName>
    </recommendedName>
</protein>
<evidence type="ECO:0000313" key="2">
    <source>
        <dbReference type="Proteomes" id="UP000053860"/>
    </source>
</evidence>
<name>A0A101HJF0_9BACT</name>
<dbReference type="Gene3D" id="1.10.10.10">
    <property type="entry name" value="Winged helix-like DNA-binding domain superfamily/Winged helix DNA-binding domain"/>
    <property type="match status" value="1"/>
</dbReference>
<organism evidence="1 2">
    <name type="scientific">Proteiniphilum acetatigenes</name>
    <dbReference type="NCBI Taxonomy" id="294710"/>
    <lineage>
        <taxon>Bacteria</taxon>
        <taxon>Pseudomonadati</taxon>
        <taxon>Bacteroidota</taxon>
        <taxon>Bacteroidia</taxon>
        <taxon>Bacteroidales</taxon>
        <taxon>Dysgonomonadaceae</taxon>
        <taxon>Proteiniphilum</taxon>
    </lineage>
</organism>
<reference evidence="2" key="1">
    <citation type="journal article" date="2015" name="MBio">
        <title>Genome-Resolved Metagenomic Analysis Reveals Roles for Candidate Phyla and Other Microbial Community Members in Biogeochemical Transformations in Oil Reservoirs.</title>
        <authorList>
            <person name="Hu P."/>
            <person name="Tom L."/>
            <person name="Singh A."/>
            <person name="Thomas B.C."/>
            <person name="Baker B.J."/>
            <person name="Piceno Y.M."/>
            <person name="Andersen G.L."/>
            <person name="Banfield J.F."/>
        </authorList>
    </citation>
    <scope>NUCLEOTIDE SEQUENCE [LARGE SCALE GENOMIC DNA]</scope>
</reference>
<dbReference type="STRING" id="1123008.GCA_000380985_00789"/>
<dbReference type="Pfam" id="PF10771">
    <property type="entry name" value="DUF2582"/>
    <property type="match status" value="1"/>
</dbReference>
<evidence type="ECO:0000313" key="1">
    <source>
        <dbReference type="EMBL" id="KUK77958.1"/>
    </source>
</evidence>
<evidence type="ECO:0008006" key="3">
    <source>
        <dbReference type="Google" id="ProtNLM"/>
    </source>
</evidence>
<dbReference type="AlphaFoldDB" id="A0A101HJF0"/>
<sequence length="65" mass="7349">MIEKIGINAGKVWTILDEKGRQNVKEVKKAAKLTDKDLYAALGWLAREGKVVMEEVEKEIYISLS</sequence>
<dbReference type="Proteomes" id="UP000053860">
    <property type="component" value="Unassembled WGS sequence"/>
</dbReference>
<dbReference type="InterPro" id="IPR019707">
    <property type="entry name" value="DUF2582"/>
</dbReference>
<dbReference type="EMBL" id="LGGN01000092">
    <property type="protein sequence ID" value="KUK77958.1"/>
    <property type="molecule type" value="Genomic_DNA"/>
</dbReference>
<proteinExistence type="predicted"/>
<accession>A0A101HJF0</accession>
<gene>
    <name evidence="1" type="ORF">XD92_0622</name>
</gene>
<comment type="caution">
    <text evidence="1">The sequence shown here is derived from an EMBL/GenBank/DDBJ whole genome shotgun (WGS) entry which is preliminary data.</text>
</comment>